<proteinExistence type="predicted"/>
<evidence type="ECO:0000256" key="1">
    <source>
        <dbReference type="SAM" id="MobiDB-lite"/>
    </source>
</evidence>
<evidence type="ECO:0000313" key="2">
    <source>
        <dbReference type="EMBL" id="VUZ41981.1"/>
    </source>
</evidence>
<feature type="region of interest" description="Disordered" evidence="1">
    <location>
        <begin position="1"/>
        <end position="25"/>
    </location>
</feature>
<evidence type="ECO:0000313" key="3">
    <source>
        <dbReference type="Proteomes" id="UP000321570"/>
    </source>
</evidence>
<reference evidence="2 3" key="1">
    <citation type="submission" date="2019-07" db="EMBL/GenBank/DDBJ databases">
        <authorList>
            <person name="Jastrzebski P J."/>
            <person name="Paukszto L."/>
            <person name="Jastrzebski P J."/>
        </authorList>
    </citation>
    <scope>NUCLEOTIDE SEQUENCE [LARGE SCALE GENOMIC DNA]</scope>
    <source>
        <strain evidence="2 3">WMS-il1</strain>
    </source>
</reference>
<protein>
    <submittedName>
        <fullName evidence="2">Uncharacterized protein</fullName>
    </submittedName>
</protein>
<keyword evidence="3" id="KW-1185">Reference proteome</keyword>
<name>A0A564Y420_HYMDI</name>
<accession>A0A564Y420</accession>
<organism evidence="2 3">
    <name type="scientific">Hymenolepis diminuta</name>
    <name type="common">Rat tapeworm</name>
    <dbReference type="NCBI Taxonomy" id="6216"/>
    <lineage>
        <taxon>Eukaryota</taxon>
        <taxon>Metazoa</taxon>
        <taxon>Spiralia</taxon>
        <taxon>Lophotrochozoa</taxon>
        <taxon>Platyhelminthes</taxon>
        <taxon>Cestoda</taxon>
        <taxon>Eucestoda</taxon>
        <taxon>Cyclophyllidea</taxon>
        <taxon>Hymenolepididae</taxon>
        <taxon>Hymenolepis</taxon>
    </lineage>
</organism>
<sequence length="97" mass="10858">MPLTRSGKHASVSSSNSYGLPKGKASALNRTTTLGPIRSQKFVAFTYLKAGRRLNDDSINFQNYSLFVFSNIILRFFVHEAAVTPFFVRDMTPICHV</sequence>
<gene>
    <name evidence="2" type="ORF">WMSIL1_LOCUS2813</name>
</gene>
<dbReference type="Proteomes" id="UP000321570">
    <property type="component" value="Unassembled WGS sequence"/>
</dbReference>
<dbReference type="EMBL" id="CABIJS010000077">
    <property type="protein sequence ID" value="VUZ41981.1"/>
    <property type="molecule type" value="Genomic_DNA"/>
</dbReference>
<dbReference type="AlphaFoldDB" id="A0A564Y420"/>